<keyword evidence="8" id="KW-0472">Membrane</keyword>
<dbReference type="GO" id="GO:0009055">
    <property type="term" value="F:electron transfer activity"/>
    <property type="evidence" value="ECO:0007669"/>
    <property type="project" value="InterPro"/>
</dbReference>
<evidence type="ECO:0000256" key="3">
    <source>
        <dbReference type="ARBA" id="ARBA00004788"/>
    </source>
</evidence>
<dbReference type="InterPro" id="IPR004489">
    <property type="entry name" value="Succ_DH/fum_Rdtase_Fe-S"/>
</dbReference>
<dbReference type="PANTHER" id="PTHR11921:SF29">
    <property type="entry name" value="SUCCINATE DEHYDROGENASE [UBIQUINONE] IRON-SULFUR SUBUNIT, MITOCHONDRIAL"/>
    <property type="match status" value="1"/>
</dbReference>
<dbReference type="CDD" id="cd00207">
    <property type="entry name" value="fer2"/>
    <property type="match status" value="1"/>
</dbReference>
<feature type="transmembrane region" description="Helical" evidence="8">
    <location>
        <begin position="180"/>
        <end position="205"/>
    </location>
</feature>
<evidence type="ECO:0000256" key="7">
    <source>
        <dbReference type="ARBA" id="ARBA00034078"/>
    </source>
</evidence>
<gene>
    <name evidence="10" type="ORF">glysoja_044647</name>
</gene>
<dbReference type="NCBIfam" id="TIGR00384">
    <property type="entry name" value="dhsB"/>
    <property type="match status" value="1"/>
</dbReference>
<accession>A0A0B2QX95</accession>
<feature type="domain" description="2Fe-2S ferredoxin-type" evidence="9">
    <location>
        <begin position="38"/>
        <end position="118"/>
    </location>
</feature>
<dbReference type="InterPro" id="IPR050573">
    <property type="entry name" value="SDH/FRD_Iron-Sulfur"/>
</dbReference>
<comment type="pathway">
    <text evidence="3">Carbohydrate metabolism; tricarboxylic acid cycle; fumarate from succinate (eukaryal route): step 1/1.</text>
</comment>
<dbReference type="GO" id="GO:0051537">
    <property type="term" value="F:2 iron, 2 sulfur cluster binding"/>
    <property type="evidence" value="ECO:0007669"/>
    <property type="project" value="UniProtKB-KW"/>
</dbReference>
<comment type="function">
    <text evidence="1">Iron-sulfur protein (IP) subunit of succinate dehydrogenase (SDH) that is involved in complex II of the mitochondrial electron transport chain and is responsible for transferring electrons from succinate to ubiquinone (coenzyme Q).</text>
</comment>
<dbReference type="InterPro" id="IPR025192">
    <property type="entry name" value="Succ_DH/fum_Rdtase_N"/>
</dbReference>
<evidence type="ECO:0000256" key="4">
    <source>
        <dbReference type="ARBA" id="ARBA00011313"/>
    </source>
</evidence>
<dbReference type="GO" id="GO:0022904">
    <property type="term" value="P:respiratory electron transport chain"/>
    <property type="evidence" value="ECO:0007669"/>
    <property type="project" value="TreeGrafter"/>
</dbReference>
<dbReference type="PANTHER" id="PTHR11921">
    <property type="entry name" value="SUCCINATE DEHYDROGENASE IRON-SULFUR PROTEIN"/>
    <property type="match status" value="1"/>
</dbReference>
<sequence>MSEVQAQQVEPKARESPTRKIPTLKTFQIYRWNPKNPSKHKVKDYQINLKEGGPMVLDALNNIQNKIDPSLTFRRSCREGICGSCAMNIDDYNNIACLTKIPLEKNSAAMTITPLPHILNTTTLHYFIPYVVGAFASTRVSNELGAGNPKRAKGVVRVVVILKVAEAVIVKQNYTTNCSALYWIMNLLQVPITIGTTFYEVVLLYKGQSVIASKGDQQTRWHVQQLILYCMCGIISGIIGGLLGLGGGFILGPLFIGLGIHPQGRRRPITQRVSLL</sequence>
<reference evidence="10" key="1">
    <citation type="submission" date="2014-07" db="EMBL/GenBank/DDBJ databases">
        <title>Identification of a novel salt tolerance gene in wild soybean by whole-genome sequencing.</title>
        <authorList>
            <person name="Lam H.-M."/>
            <person name="Qi X."/>
            <person name="Li M.-W."/>
            <person name="Liu X."/>
            <person name="Xie M."/>
            <person name="Ni M."/>
            <person name="Xu X."/>
        </authorList>
    </citation>
    <scope>NUCLEOTIDE SEQUENCE [LARGE SCALE GENOMIC DNA]</scope>
    <source>
        <tissue evidence="10">Root</tissue>
    </source>
</reference>
<dbReference type="InterPro" id="IPR006058">
    <property type="entry name" value="2Fe2S_fd_BS"/>
</dbReference>
<keyword evidence="5" id="KW-0001">2Fe-2S</keyword>
<keyword evidence="5" id="KW-0408">Iron</keyword>
<comment type="subcellular location">
    <subcellularLocation>
        <location evidence="2">Mitochondrion inner membrane</location>
        <topology evidence="2">Peripheral membrane protein</topology>
        <orientation evidence="2">Matrix side</orientation>
    </subcellularLocation>
</comment>
<dbReference type="GO" id="GO:0045273">
    <property type="term" value="C:respiratory chain complex II (succinate dehydrogenase)"/>
    <property type="evidence" value="ECO:0007669"/>
    <property type="project" value="UniProtKB-ARBA"/>
</dbReference>
<feature type="transmembrane region" description="Helical" evidence="8">
    <location>
        <begin position="226"/>
        <end position="256"/>
    </location>
</feature>
<evidence type="ECO:0000256" key="2">
    <source>
        <dbReference type="ARBA" id="ARBA00004443"/>
    </source>
</evidence>
<keyword evidence="8" id="KW-0812">Transmembrane</keyword>
<comment type="cofactor">
    <cofactor evidence="7">
        <name>[2Fe-2S] cluster</name>
        <dbReference type="ChEBI" id="CHEBI:190135"/>
    </cofactor>
</comment>
<organism evidence="10">
    <name type="scientific">Glycine soja</name>
    <name type="common">Wild soybean</name>
    <dbReference type="NCBI Taxonomy" id="3848"/>
    <lineage>
        <taxon>Eukaryota</taxon>
        <taxon>Viridiplantae</taxon>
        <taxon>Streptophyta</taxon>
        <taxon>Embryophyta</taxon>
        <taxon>Tracheophyta</taxon>
        <taxon>Spermatophyta</taxon>
        <taxon>Magnoliopsida</taxon>
        <taxon>eudicotyledons</taxon>
        <taxon>Gunneridae</taxon>
        <taxon>Pentapetalae</taxon>
        <taxon>rosids</taxon>
        <taxon>fabids</taxon>
        <taxon>Fabales</taxon>
        <taxon>Fabaceae</taxon>
        <taxon>Papilionoideae</taxon>
        <taxon>50 kb inversion clade</taxon>
        <taxon>NPAAA clade</taxon>
        <taxon>indigoferoid/millettioid clade</taxon>
        <taxon>Phaseoleae</taxon>
        <taxon>Glycine</taxon>
        <taxon>Glycine subgen. Soja</taxon>
    </lineage>
</organism>
<dbReference type="GO" id="GO:0008177">
    <property type="term" value="F:succinate dehydrogenase (quinone) activity"/>
    <property type="evidence" value="ECO:0007669"/>
    <property type="project" value="UniProtKB-EC"/>
</dbReference>
<evidence type="ECO:0000256" key="1">
    <source>
        <dbReference type="ARBA" id="ARBA00002787"/>
    </source>
</evidence>
<keyword evidence="5" id="KW-0479">Metal-binding</keyword>
<dbReference type="PROSITE" id="PS00197">
    <property type="entry name" value="2FE2S_FER_1"/>
    <property type="match status" value="1"/>
</dbReference>
<dbReference type="Pfam" id="PF13085">
    <property type="entry name" value="Fer2_3"/>
    <property type="match status" value="1"/>
</dbReference>
<keyword evidence="8" id="KW-1133">Transmembrane helix</keyword>
<evidence type="ECO:0000256" key="6">
    <source>
        <dbReference type="ARBA" id="ARBA00023014"/>
    </source>
</evidence>
<protein>
    <submittedName>
        <fullName evidence="10">Succinate dehydrogenase [ubiquinone] iron-sulfur subunit 2, mitochondrial</fullName>
        <ecNumber evidence="10">1.3.5.1</ecNumber>
    </submittedName>
</protein>
<evidence type="ECO:0000256" key="8">
    <source>
        <dbReference type="SAM" id="Phobius"/>
    </source>
</evidence>
<name>A0A0B2QX95_GLYSO</name>
<dbReference type="EMBL" id="KN655220">
    <property type="protein sequence ID" value="KHN24669.1"/>
    <property type="molecule type" value="Genomic_DNA"/>
</dbReference>
<dbReference type="GO" id="GO:0006099">
    <property type="term" value="P:tricarboxylic acid cycle"/>
    <property type="evidence" value="ECO:0007669"/>
    <property type="project" value="UniProtKB-UniPathway"/>
</dbReference>
<keyword evidence="10" id="KW-0560">Oxidoreductase</keyword>
<proteinExistence type="predicted"/>
<dbReference type="SUPFAM" id="SSF54292">
    <property type="entry name" value="2Fe-2S ferredoxin-like"/>
    <property type="match status" value="1"/>
</dbReference>
<dbReference type="InterPro" id="IPR036010">
    <property type="entry name" value="2Fe-2S_ferredoxin-like_sf"/>
</dbReference>
<dbReference type="GO" id="GO:0005743">
    <property type="term" value="C:mitochondrial inner membrane"/>
    <property type="evidence" value="ECO:0007669"/>
    <property type="project" value="UniProtKB-SubCell"/>
</dbReference>
<evidence type="ECO:0000259" key="9">
    <source>
        <dbReference type="PROSITE" id="PS51085"/>
    </source>
</evidence>
<keyword evidence="10" id="KW-0830">Ubiquinone</keyword>
<dbReference type="InterPro" id="IPR001041">
    <property type="entry name" value="2Fe-2S_ferredoxin-type"/>
</dbReference>
<dbReference type="Gene3D" id="3.10.20.30">
    <property type="match status" value="1"/>
</dbReference>
<dbReference type="PROSITE" id="PS51085">
    <property type="entry name" value="2FE2S_FER_2"/>
    <property type="match status" value="1"/>
</dbReference>
<dbReference type="AlphaFoldDB" id="A0A0B2QX95"/>
<keyword evidence="6" id="KW-0411">Iron-sulfur</keyword>
<evidence type="ECO:0000313" key="10">
    <source>
        <dbReference type="EMBL" id="KHN24669.1"/>
    </source>
</evidence>
<dbReference type="Proteomes" id="UP000053555">
    <property type="component" value="Unassembled WGS sequence"/>
</dbReference>
<dbReference type="UniPathway" id="UPA00223">
    <property type="reaction ID" value="UER01006"/>
</dbReference>
<evidence type="ECO:0000256" key="5">
    <source>
        <dbReference type="ARBA" id="ARBA00022714"/>
    </source>
</evidence>
<dbReference type="EC" id="1.3.5.1" evidence="10"/>
<comment type="subunit">
    <text evidence="4">Component of complex II composed of eight subunits in plants: four classical SDH subunits SDH1, SDH2, SDH3 and SDH4 (a flavoprotein (FP), an iron-sulfur protein (IP), and a cytochrome b composed of a large and a small subunit.), as well as four subunits unknown in mitochondria from bacteria and heterotrophic eukaryotes.</text>
</comment>
<dbReference type="InterPro" id="IPR012675">
    <property type="entry name" value="Beta-grasp_dom_sf"/>
</dbReference>